<sequence length="199" mass="24532">MIRLLVKSLLVLLSVSLKEYPQLQSFDFFISEQPRKNINWYFNTVTTVFEFILIIGLKPRIRNSKFQNCALHNSLDYQPFIFHFMCLANFNIVFRKINLKTKKIYQMQVCLKNQIYRQYQNQQKHQKNDLVCQKNLNQLTNKFLIILRNGMKLFQKYQEKIFFYQNKHIFLIQYSYYYYIFFIFKYTFISNNYLLVYLK</sequence>
<feature type="chain" id="PRO_5004903792" evidence="2">
    <location>
        <begin position="17"/>
        <end position="199"/>
    </location>
</feature>
<evidence type="ECO:0000256" key="1">
    <source>
        <dbReference type="SAM" id="Phobius"/>
    </source>
</evidence>
<protein>
    <submittedName>
        <fullName evidence="3">Transmembrane protein, putative</fullName>
    </submittedName>
</protein>
<evidence type="ECO:0000313" key="3">
    <source>
        <dbReference type="EMBL" id="EWS76139.1"/>
    </source>
</evidence>
<name>W7XLE3_TETTS</name>
<evidence type="ECO:0000256" key="2">
    <source>
        <dbReference type="SAM" id="SignalP"/>
    </source>
</evidence>
<organism evidence="3 4">
    <name type="scientific">Tetrahymena thermophila (strain SB210)</name>
    <dbReference type="NCBI Taxonomy" id="312017"/>
    <lineage>
        <taxon>Eukaryota</taxon>
        <taxon>Sar</taxon>
        <taxon>Alveolata</taxon>
        <taxon>Ciliophora</taxon>
        <taxon>Intramacronucleata</taxon>
        <taxon>Oligohymenophorea</taxon>
        <taxon>Hymenostomatida</taxon>
        <taxon>Tetrahymenina</taxon>
        <taxon>Tetrahymenidae</taxon>
        <taxon>Tetrahymena</taxon>
    </lineage>
</organism>
<dbReference type="InParanoid" id="W7XLE3"/>
<dbReference type="AlphaFoldDB" id="W7XLE3"/>
<reference evidence="4" key="1">
    <citation type="journal article" date="2006" name="PLoS Biol.">
        <title>Macronuclear genome sequence of the ciliate Tetrahymena thermophila, a model eukaryote.</title>
        <authorList>
            <person name="Eisen J.A."/>
            <person name="Coyne R.S."/>
            <person name="Wu M."/>
            <person name="Wu D."/>
            <person name="Thiagarajan M."/>
            <person name="Wortman J.R."/>
            <person name="Badger J.H."/>
            <person name="Ren Q."/>
            <person name="Amedeo P."/>
            <person name="Jones K.M."/>
            <person name="Tallon L.J."/>
            <person name="Delcher A.L."/>
            <person name="Salzberg S.L."/>
            <person name="Silva J.C."/>
            <person name="Haas B.J."/>
            <person name="Majoros W.H."/>
            <person name="Farzad M."/>
            <person name="Carlton J.M."/>
            <person name="Smith R.K. Jr."/>
            <person name="Garg J."/>
            <person name="Pearlman R.E."/>
            <person name="Karrer K.M."/>
            <person name="Sun L."/>
            <person name="Manning G."/>
            <person name="Elde N.C."/>
            <person name="Turkewitz A.P."/>
            <person name="Asai D.J."/>
            <person name="Wilkes D.E."/>
            <person name="Wang Y."/>
            <person name="Cai H."/>
            <person name="Collins K."/>
            <person name="Stewart B.A."/>
            <person name="Lee S.R."/>
            <person name="Wilamowska K."/>
            <person name="Weinberg Z."/>
            <person name="Ruzzo W.L."/>
            <person name="Wloga D."/>
            <person name="Gaertig J."/>
            <person name="Frankel J."/>
            <person name="Tsao C.-C."/>
            <person name="Gorovsky M.A."/>
            <person name="Keeling P.J."/>
            <person name="Waller R.F."/>
            <person name="Patron N.J."/>
            <person name="Cherry J.M."/>
            <person name="Stover N.A."/>
            <person name="Krieger C.J."/>
            <person name="del Toro C."/>
            <person name="Ryder H.F."/>
            <person name="Williamson S.C."/>
            <person name="Barbeau R.A."/>
            <person name="Hamilton E.P."/>
            <person name="Orias E."/>
        </authorList>
    </citation>
    <scope>NUCLEOTIDE SEQUENCE [LARGE SCALE GENOMIC DNA]</scope>
    <source>
        <strain evidence="4">SB210</strain>
    </source>
</reference>
<accession>W7XLE3</accession>
<dbReference type="EMBL" id="GG662834">
    <property type="protein sequence ID" value="EWS76139.1"/>
    <property type="molecule type" value="Genomic_DNA"/>
</dbReference>
<proteinExistence type="predicted"/>
<keyword evidence="4" id="KW-1185">Reference proteome</keyword>
<dbReference type="KEGG" id="tet:TTHERM_001470373"/>
<gene>
    <name evidence="3" type="ORF">TTHERM_001470373</name>
</gene>
<feature type="signal peptide" evidence="2">
    <location>
        <begin position="1"/>
        <end position="16"/>
    </location>
</feature>
<feature type="transmembrane region" description="Helical" evidence="1">
    <location>
        <begin position="176"/>
        <end position="198"/>
    </location>
</feature>
<keyword evidence="1" id="KW-0472">Membrane</keyword>
<evidence type="ECO:0000313" key="4">
    <source>
        <dbReference type="Proteomes" id="UP000009168"/>
    </source>
</evidence>
<keyword evidence="2" id="KW-0732">Signal</keyword>
<dbReference type="GeneID" id="24442374"/>
<dbReference type="Proteomes" id="UP000009168">
    <property type="component" value="Unassembled WGS sequence"/>
</dbReference>
<keyword evidence="1 3" id="KW-0812">Transmembrane</keyword>
<feature type="transmembrane region" description="Helical" evidence="1">
    <location>
        <begin position="41"/>
        <end position="57"/>
    </location>
</feature>
<dbReference type="RefSeq" id="XP_012651325.1">
    <property type="nucleotide sequence ID" value="XM_012795871.1"/>
</dbReference>
<keyword evidence="1" id="KW-1133">Transmembrane helix</keyword>